<comment type="pathway">
    <text evidence="3 16">Phospholipid metabolism; CDP-diacylglycerol biosynthesis; CDP-diacylglycerol from sn-glycerol 3-phosphate: step 3/3.</text>
</comment>
<evidence type="ECO:0000256" key="12">
    <source>
        <dbReference type="ARBA" id="ARBA00023098"/>
    </source>
</evidence>
<protein>
    <recommendedName>
        <fullName evidence="6 16">Phosphatidate cytidylyltransferase</fullName>
        <ecNumber evidence="6 16">2.7.7.41</ecNumber>
    </recommendedName>
</protein>
<comment type="similarity">
    <text evidence="5 16">Belongs to the CDS family.</text>
</comment>
<feature type="compositionally biased region" description="Low complexity" evidence="17">
    <location>
        <begin position="24"/>
        <end position="59"/>
    </location>
</feature>
<evidence type="ECO:0000313" key="19">
    <source>
        <dbReference type="EMBL" id="PRW05876.1"/>
    </source>
</evidence>
<keyword evidence="15" id="KW-1208">Phospholipid metabolism</keyword>
<keyword evidence="11 18" id="KW-1133">Transmembrane helix</keyword>
<dbReference type="EMBL" id="LHPG02000028">
    <property type="protein sequence ID" value="PRW05876.1"/>
    <property type="molecule type" value="Genomic_DNA"/>
</dbReference>
<comment type="catalytic activity">
    <reaction evidence="1 16">
        <text>a 1,2-diacyl-sn-glycero-3-phosphate + CTP + H(+) = a CDP-1,2-diacyl-sn-glycerol + diphosphate</text>
        <dbReference type="Rhea" id="RHEA:16229"/>
        <dbReference type="ChEBI" id="CHEBI:15378"/>
        <dbReference type="ChEBI" id="CHEBI:33019"/>
        <dbReference type="ChEBI" id="CHEBI:37563"/>
        <dbReference type="ChEBI" id="CHEBI:58332"/>
        <dbReference type="ChEBI" id="CHEBI:58608"/>
        <dbReference type="EC" id="2.7.7.41"/>
    </reaction>
</comment>
<feature type="transmembrane region" description="Helical" evidence="18">
    <location>
        <begin position="330"/>
        <end position="346"/>
    </location>
</feature>
<proteinExistence type="inferred from homology"/>
<dbReference type="PANTHER" id="PTHR47101:SF1">
    <property type="entry name" value="PHOSPHATIDATE CYTIDYLYLTRANSFERASE 4, CHLOROPLASTIC"/>
    <property type="match status" value="1"/>
</dbReference>
<evidence type="ECO:0000256" key="13">
    <source>
        <dbReference type="ARBA" id="ARBA00023136"/>
    </source>
</evidence>
<evidence type="ECO:0000256" key="16">
    <source>
        <dbReference type="RuleBase" id="RU003938"/>
    </source>
</evidence>
<name>A0A2P6TBF9_CHLSO</name>
<feature type="transmembrane region" description="Helical" evidence="18">
    <location>
        <begin position="134"/>
        <end position="164"/>
    </location>
</feature>
<evidence type="ECO:0000256" key="17">
    <source>
        <dbReference type="SAM" id="MobiDB-lite"/>
    </source>
</evidence>
<accession>A0A2P6TBF9</accession>
<comment type="subcellular location">
    <subcellularLocation>
        <location evidence="2">Membrane</location>
        <topology evidence="2">Multi-pass membrane protein</topology>
    </subcellularLocation>
</comment>
<dbReference type="PROSITE" id="PS01315">
    <property type="entry name" value="CDS"/>
    <property type="match status" value="1"/>
</dbReference>
<keyword evidence="12" id="KW-0443">Lipid metabolism</keyword>
<evidence type="ECO:0000256" key="18">
    <source>
        <dbReference type="SAM" id="Phobius"/>
    </source>
</evidence>
<evidence type="ECO:0000256" key="2">
    <source>
        <dbReference type="ARBA" id="ARBA00004141"/>
    </source>
</evidence>
<dbReference type="EC" id="2.7.7.41" evidence="6 16"/>
<dbReference type="OrthoDB" id="10260889at2759"/>
<feature type="transmembrane region" description="Helical" evidence="18">
    <location>
        <begin position="185"/>
        <end position="207"/>
    </location>
</feature>
<feature type="transmembrane region" description="Helical" evidence="18">
    <location>
        <begin position="285"/>
        <end position="309"/>
    </location>
</feature>
<keyword evidence="13 18" id="KW-0472">Membrane</keyword>
<dbReference type="GO" id="GO:0004605">
    <property type="term" value="F:phosphatidate cytidylyltransferase activity"/>
    <property type="evidence" value="ECO:0007669"/>
    <property type="project" value="UniProtKB-EC"/>
</dbReference>
<gene>
    <name evidence="19" type="ORF">C2E21_9489</name>
</gene>
<dbReference type="GO" id="GO:0016024">
    <property type="term" value="P:CDP-diacylglycerol biosynthetic process"/>
    <property type="evidence" value="ECO:0007669"/>
    <property type="project" value="UniProtKB-UniPathway"/>
</dbReference>
<keyword evidence="20" id="KW-1185">Reference proteome</keyword>
<keyword evidence="10 16" id="KW-0548">Nucleotidyltransferase</keyword>
<evidence type="ECO:0000313" key="20">
    <source>
        <dbReference type="Proteomes" id="UP000239899"/>
    </source>
</evidence>
<keyword evidence="8 16" id="KW-0808">Transferase</keyword>
<keyword evidence="7" id="KW-0444">Lipid biosynthesis</keyword>
<evidence type="ECO:0000256" key="9">
    <source>
        <dbReference type="ARBA" id="ARBA00022692"/>
    </source>
</evidence>
<evidence type="ECO:0000256" key="6">
    <source>
        <dbReference type="ARBA" id="ARBA00012487"/>
    </source>
</evidence>
<comment type="pathway">
    <text evidence="4">Lipid metabolism.</text>
</comment>
<keyword evidence="14" id="KW-0594">Phospholipid biosynthesis</keyword>
<feature type="transmembrane region" description="Helical" evidence="18">
    <location>
        <begin position="237"/>
        <end position="257"/>
    </location>
</feature>
<reference evidence="19 20" key="1">
    <citation type="journal article" date="2018" name="Plant J.">
        <title>Genome sequences of Chlorella sorokiniana UTEX 1602 and Micractinium conductrix SAG 241.80: implications to maltose excretion by a green alga.</title>
        <authorList>
            <person name="Arriola M.B."/>
            <person name="Velmurugan N."/>
            <person name="Zhang Y."/>
            <person name="Plunkett M.H."/>
            <person name="Hondzo H."/>
            <person name="Barney B.M."/>
        </authorList>
    </citation>
    <scope>NUCLEOTIDE SEQUENCE [LARGE SCALE GENOMIC DNA]</scope>
    <source>
        <strain evidence="20">UTEX 1602</strain>
    </source>
</reference>
<comment type="caution">
    <text evidence="19">The sequence shown here is derived from an EMBL/GenBank/DDBJ whole genome shotgun (WGS) entry which is preliminary data.</text>
</comment>
<dbReference type="AlphaFoldDB" id="A0A2P6TBF9"/>
<evidence type="ECO:0000256" key="10">
    <source>
        <dbReference type="ARBA" id="ARBA00022695"/>
    </source>
</evidence>
<organism evidence="19 20">
    <name type="scientific">Chlorella sorokiniana</name>
    <name type="common">Freshwater green alga</name>
    <dbReference type="NCBI Taxonomy" id="3076"/>
    <lineage>
        <taxon>Eukaryota</taxon>
        <taxon>Viridiplantae</taxon>
        <taxon>Chlorophyta</taxon>
        <taxon>core chlorophytes</taxon>
        <taxon>Trebouxiophyceae</taxon>
        <taxon>Chlorellales</taxon>
        <taxon>Chlorellaceae</taxon>
        <taxon>Chlorella clade</taxon>
        <taxon>Chlorella</taxon>
    </lineage>
</organism>
<dbReference type="Proteomes" id="UP000239899">
    <property type="component" value="Unassembled WGS sequence"/>
</dbReference>
<dbReference type="UniPathway" id="UPA00557">
    <property type="reaction ID" value="UER00614"/>
</dbReference>
<evidence type="ECO:0000256" key="15">
    <source>
        <dbReference type="ARBA" id="ARBA00023264"/>
    </source>
</evidence>
<dbReference type="GO" id="GO:0016020">
    <property type="term" value="C:membrane"/>
    <property type="evidence" value="ECO:0007669"/>
    <property type="project" value="UniProtKB-SubCell"/>
</dbReference>
<sequence length="425" mass="42477">MSPALGGALGACLAPCSSSSVSQAPRARSGAARGPLGLTAGQQRRLGSLRGASGASSSGVAPGRHAWRQQRPPAAAADADAAASLAADAAAAAAAAGAAAQQHVQQADAAAAAAAEDAADEQPKKKGGSLAKRVVFGTILGLSGAVVIVTGGWLYGAVACLAAFQCSKEYIGMVSAKGIAKGAEPPPPLVTTAISLLCVALNAWVFITNGRSASAMAVASFLVLSLQLVASSKPRFAQLASSVFGLFYCGYLPSFWIKLRLTAVPAVNSGAIAASIPALLGGPTALTVGMVATFITVCCIIAADTGAYFCGKAFGRTQLTTVSPKKTVEGAIGGLLSSIGVALGLYKLSAWPASSLDAAALGTIVFFASLFGDLIESVIKRDAGLKDASNLIPGHGGLLDRLDSYLFTGACVYFFIKFVLPGVGV</sequence>
<evidence type="ECO:0000256" key="7">
    <source>
        <dbReference type="ARBA" id="ARBA00022516"/>
    </source>
</evidence>
<feature type="transmembrane region" description="Helical" evidence="18">
    <location>
        <begin position="213"/>
        <end position="230"/>
    </location>
</feature>
<dbReference type="STRING" id="3076.A0A2P6TBF9"/>
<evidence type="ECO:0000256" key="11">
    <source>
        <dbReference type="ARBA" id="ARBA00022989"/>
    </source>
</evidence>
<evidence type="ECO:0000256" key="8">
    <source>
        <dbReference type="ARBA" id="ARBA00022679"/>
    </source>
</evidence>
<dbReference type="PANTHER" id="PTHR47101">
    <property type="entry name" value="PHOSPHATIDATE CYTIDYLYLTRANSFERASE 5, CHLOROPLASTIC"/>
    <property type="match status" value="1"/>
</dbReference>
<dbReference type="Pfam" id="PF01148">
    <property type="entry name" value="CTP_transf_1"/>
    <property type="match status" value="1"/>
</dbReference>
<evidence type="ECO:0000256" key="3">
    <source>
        <dbReference type="ARBA" id="ARBA00005119"/>
    </source>
</evidence>
<evidence type="ECO:0000256" key="14">
    <source>
        <dbReference type="ARBA" id="ARBA00023209"/>
    </source>
</evidence>
<keyword evidence="9 16" id="KW-0812">Transmembrane</keyword>
<evidence type="ECO:0000256" key="4">
    <source>
        <dbReference type="ARBA" id="ARBA00005189"/>
    </source>
</evidence>
<feature type="region of interest" description="Disordered" evidence="17">
    <location>
        <begin position="18"/>
        <end position="75"/>
    </location>
</feature>
<evidence type="ECO:0000256" key="1">
    <source>
        <dbReference type="ARBA" id="ARBA00001698"/>
    </source>
</evidence>
<dbReference type="InterPro" id="IPR000374">
    <property type="entry name" value="PC_trans"/>
</dbReference>
<evidence type="ECO:0000256" key="5">
    <source>
        <dbReference type="ARBA" id="ARBA00010185"/>
    </source>
</evidence>